<dbReference type="PANTHER" id="PTHR18934:SF227">
    <property type="entry name" value="DEXH-BOX ATP-DEPENDENT RNA HELICASE DEXH2"/>
    <property type="match status" value="1"/>
</dbReference>
<protein>
    <recommendedName>
        <fullName evidence="1">RNA helicase</fullName>
        <ecNumber evidence="1">3.6.4.13</ecNumber>
    </recommendedName>
</protein>
<dbReference type="CDD" id="cd18791">
    <property type="entry name" value="SF2_C_RHA"/>
    <property type="match status" value="1"/>
</dbReference>
<dbReference type="InterPro" id="IPR048333">
    <property type="entry name" value="HA2_WH"/>
</dbReference>
<dbReference type="InterPro" id="IPR036867">
    <property type="entry name" value="R3H_dom_sf"/>
</dbReference>
<feature type="domain" description="R3H" evidence="9">
    <location>
        <begin position="16"/>
        <end position="79"/>
    </location>
</feature>
<evidence type="ECO:0000259" key="10">
    <source>
        <dbReference type="PROSITE" id="PS51192"/>
    </source>
</evidence>
<comment type="catalytic activity">
    <reaction evidence="7">
        <text>ATP + H2O = ADP + phosphate + H(+)</text>
        <dbReference type="Rhea" id="RHEA:13065"/>
        <dbReference type="ChEBI" id="CHEBI:15377"/>
        <dbReference type="ChEBI" id="CHEBI:15378"/>
        <dbReference type="ChEBI" id="CHEBI:30616"/>
        <dbReference type="ChEBI" id="CHEBI:43474"/>
        <dbReference type="ChEBI" id="CHEBI:456216"/>
        <dbReference type="EC" id="3.6.4.13"/>
    </reaction>
</comment>
<organism evidence="12 13">
    <name type="scientific">Camelina sativa</name>
    <name type="common">False flax</name>
    <name type="synonym">Myagrum sativum</name>
    <dbReference type="NCBI Taxonomy" id="90675"/>
    <lineage>
        <taxon>Eukaryota</taxon>
        <taxon>Viridiplantae</taxon>
        <taxon>Streptophyta</taxon>
        <taxon>Embryophyta</taxon>
        <taxon>Tracheophyta</taxon>
        <taxon>Spermatophyta</taxon>
        <taxon>Magnoliopsida</taxon>
        <taxon>eudicotyledons</taxon>
        <taxon>Gunneridae</taxon>
        <taxon>Pentapetalae</taxon>
        <taxon>rosids</taxon>
        <taxon>malvids</taxon>
        <taxon>Brassicales</taxon>
        <taxon>Brassicaceae</taxon>
        <taxon>Camelineae</taxon>
        <taxon>Camelina</taxon>
    </lineage>
</organism>
<dbReference type="RefSeq" id="XP_010475407.1">
    <property type="nucleotide sequence ID" value="XM_010477105.1"/>
</dbReference>
<evidence type="ECO:0000256" key="6">
    <source>
        <dbReference type="ARBA" id="ARBA00022884"/>
    </source>
</evidence>
<feature type="compositionally biased region" description="Basic and acidic residues" evidence="8">
    <location>
        <begin position="1255"/>
        <end position="1273"/>
    </location>
</feature>
<feature type="region of interest" description="Disordered" evidence="8">
    <location>
        <begin position="1145"/>
        <end position="1173"/>
    </location>
</feature>
<dbReference type="InterPro" id="IPR011709">
    <property type="entry name" value="DEAD-box_helicase_OB_fold"/>
</dbReference>
<dbReference type="GeneID" id="104754824"/>
<dbReference type="PROSITE" id="PS51192">
    <property type="entry name" value="HELICASE_ATP_BIND_1"/>
    <property type="match status" value="1"/>
</dbReference>
<dbReference type="InterPro" id="IPR007502">
    <property type="entry name" value="Helicase-assoc_dom"/>
</dbReference>
<reference evidence="12" key="1">
    <citation type="journal article" date="2014" name="Nat. Commun.">
        <title>The emerging biofuel crop Camelina sativa retains a highly undifferentiated hexaploid genome structure.</title>
        <authorList>
            <person name="Kagale S."/>
            <person name="Koh C."/>
            <person name="Nixon J."/>
            <person name="Bollina V."/>
            <person name="Clarke W.E."/>
            <person name="Tuteja R."/>
            <person name="Spillane C."/>
            <person name="Robinson S.J."/>
            <person name="Links M.G."/>
            <person name="Clarke C."/>
            <person name="Higgins E.E."/>
            <person name="Huebert T."/>
            <person name="Sharpe A.G."/>
            <person name="Parkin I.A."/>
        </authorList>
    </citation>
    <scope>NUCLEOTIDE SEQUENCE [LARGE SCALE GENOMIC DNA]</scope>
    <source>
        <strain evidence="12">cv. DH55</strain>
    </source>
</reference>
<dbReference type="SMART" id="SM00847">
    <property type="entry name" value="HA2"/>
    <property type="match status" value="1"/>
</dbReference>
<dbReference type="Pfam" id="PF00270">
    <property type="entry name" value="DEAD"/>
    <property type="match status" value="1"/>
</dbReference>
<keyword evidence="12" id="KW-1185">Reference proteome</keyword>
<evidence type="ECO:0000256" key="2">
    <source>
        <dbReference type="ARBA" id="ARBA00022741"/>
    </source>
</evidence>
<dbReference type="SUPFAM" id="SSF52540">
    <property type="entry name" value="P-loop containing nucleoside triphosphate hydrolases"/>
    <property type="match status" value="1"/>
</dbReference>
<evidence type="ECO:0000259" key="11">
    <source>
        <dbReference type="PROSITE" id="PS51194"/>
    </source>
</evidence>
<keyword evidence="6" id="KW-0694">RNA-binding</keyword>
<dbReference type="InterPro" id="IPR001374">
    <property type="entry name" value="R3H_dom"/>
</dbReference>
<evidence type="ECO:0000256" key="3">
    <source>
        <dbReference type="ARBA" id="ARBA00022801"/>
    </source>
</evidence>
<dbReference type="Pfam" id="PF07717">
    <property type="entry name" value="OB_NTP_bind"/>
    <property type="match status" value="1"/>
</dbReference>
<feature type="compositionally biased region" description="Basic residues" evidence="8">
    <location>
        <begin position="1365"/>
        <end position="1375"/>
    </location>
</feature>
<dbReference type="CDD" id="cd06007">
    <property type="entry name" value="R3H_DEXH_helicase"/>
    <property type="match status" value="1"/>
</dbReference>
<evidence type="ECO:0000259" key="9">
    <source>
        <dbReference type="PROSITE" id="PS51061"/>
    </source>
</evidence>
<feature type="compositionally biased region" description="Polar residues" evidence="8">
    <location>
        <begin position="1306"/>
        <end position="1317"/>
    </location>
</feature>
<feature type="region of interest" description="Disordered" evidence="8">
    <location>
        <begin position="1189"/>
        <end position="1600"/>
    </location>
</feature>
<keyword evidence="4" id="KW-0347">Helicase</keyword>
<dbReference type="EC" id="3.6.4.13" evidence="1"/>
<dbReference type="Pfam" id="PF01424">
    <property type="entry name" value="R3H"/>
    <property type="match status" value="1"/>
</dbReference>
<dbReference type="InterPro" id="IPR001650">
    <property type="entry name" value="Helicase_C-like"/>
</dbReference>
<feature type="compositionally biased region" description="Basic and acidic residues" evidence="8">
    <location>
        <begin position="1318"/>
        <end position="1336"/>
    </location>
</feature>
<dbReference type="Pfam" id="PF04408">
    <property type="entry name" value="WHD_HA2"/>
    <property type="match status" value="1"/>
</dbReference>
<dbReference type="Gene3D" id="1.25.40.20">
    <property type="entry name" value="Ankyrin repeat-containing domain"/>
    <property type="match status" value="1"/>
</dbReference>
<feature type="region of interest" description="Disordered" evidence="8">
    <location>
        <begin position="61"/>
        <end position="129"/>
    </location>
</feature>
<dbReference type="SMART" id="SM00393">
    <property type="entry name" value="R3H"/>
    <property type="match status" value="1"/>
</dbReference>
<feature type="compositionally biased region" description="Basic and acidic residues" evidence="8">
    <location>
        <begin position="1578"/>
        <end position="1592"/>
    </location>
</feature>
<accession>A0ABM0WS72</accession>
<feature type="compositionally biased region" description="Basic and acidic residues" evidence="8">
    <location>
        <begin position="61"/>
        <end position="73"/>
    </location>
</feature>
<dbReference type="Pfam" id="PF21010">
    <property type="entry name" value="HA2_C"/>
    <property type="match status" value="1"/>
</dbReference>
<evidence type="ECO:0000313" key="12">
    <source>
        <dbReference type="Proteomes" id="UP000694864"/>
    </source>
</evidence>
<feature type="compositionally biased region" description="Polar residues" evidence="8">
    <location>
        <begin position="1243"/>
        <end position="1254"/>
    </location>
</feature>
<dbReference type="InterPro" id="IPR027417">
    <property type="entry name" value="P-loop_NTPase"/>
</dbReference>
<dbReference type="PROSITE" id="PS51061">
    <property type="entry name" value="R3H"/>
    <property type="match status" value="1"/>
</dbReference>
<evidence type="ECO:0000256" key="8">
    <source>
        <dbReference type="SAM" id="MobiDB-lite"/>
    </source>
</evidence>
<keyword evidence="2" id="KW-0547">Nucleotide-binding</keyword>
<feature type="compositionally biased region" description="Basic and acidic residues" evidence="8">
    <location>
        <begin position="1508"/>
        <end position="1524"/>
    </location>
</feature>
<dbReference type="InterPro" id="IPR034083">
    <property type="entry name" value="R3H_DEXH_helicase"/>
</dbReference>
<dbReference type="PANTHER" id="PTHR18934">
    <property type="entry name" value="ATP-DEPENDENT RNA HELICASE"/>
    <property type="match status" value="1"/>
</dbReference>
<dbReference type="PROSITE" id="PS51194">
    <property type="entry name" value="HELICASE_CTER"/>
    <property type="match status" value="1"/>
</dbReference>
<evidence type="ECO:0000313" key="13">
    <source>
        <dbReference type="RefSeq" id="XP_010475407.1"/>
    </source>
</evidence>
<dbReference type="SUPFAM" id="SSF48403">
    <property type="entry name" value="Ankyrin repeat"/>
    <property type="match status" value="1"/>
</dbReference>
<sequence length="1600" mass="177499">MVKKDKTNTKHVTLCATTEAWATKLLEEFRASENDSYVFEQHLTNGERGIIHQMCRRMGLESKSHGSGEERRLTLFKSKAGSGDGISKSERKRKTRNQKGREGDGFSNSYSKHKYETRNQKGGAPRKKMIPPEKLKCVSFPPEAKTVLHDLFTRYPPCDGDTTGTSLGVYTGTARSNWRDDFFLKPQLTTNDIKIKVASLSSRLETDKRFRQIFEARAKLPITSFRDAIISAVESNQVVLIAGETGCGKTTQVPQYLLDHMWYNKQEACKIICTQPRRISAISVSDRISWERGETIGKTVGYKVRLQSEGGRGSSVVFCTNGILLRVLIGKGVNSCVPDITHIIVDEIHERDAYSDFMLMILRDLLPSNPHLRLILMSATLDAERFSEYFGGCPVVRVPGFTYPVRTFFLEDALSVLISDKNNHLLSADSNLPSNKHDFKDEEKVALDEAIDLAWTNDEFDCLLDLISSEGSHEVYNYQNSTTGLTPLMVFAGKGRVSDVCKLLSFGANCTLKSKEGITALEVAEKENQIETAQIIREHANNIQSNSQQAQDLLDKYMATMKPEEVDVGLIVKLMKKICSDSKDGAILVFLPGWEEIRKTKEKLLENPHFADSGKFSILCLHSRVPAEEQKKVFDRPRRGCRKIVLATNIAESAVTIDDVVYVIDSGRMKEKSYDPFNDVSTLQSSWVSKANAKQRAGRAGRCQPGVCYHLYSKLREASLPEYRVPEVKRMPVDELCLQVKMLDPNCDVNDFLQKLMDPPVPQSIANALIILKDIGALTPQEELTELGQKFGQLPVHPRISKMIYFAILVNCLDPALILACAADEKDPFIMPLLPGDRKKANAAKHELASLYGDHSDHLATVAAFQCWKNAKESGRASEFCSKYFISQIVMKRLDDLCRKLQGELKRHGVIPSSSNCSLNAHDPGILRAVIAVGLYPMLGRMCPVCKNQTRSIVETITGAKVRVPSLSNNVDMSSTKYDEALIVFDEITRGDWGVQIRSCTVLPTLPLLLFSREIAVSPTESYDADKSDDEEDHVVENVGDTMDIDKEGVRAGEKVMLAPENPVKVVVDRWLPFKVTAFEIAQMYILRERLMASILFTVKHPKENLPPHLGASMYAIACILSYDSLARSSVQTVVVQPIASVPDATSAKDDIPSANPNELQEHDPNTTPMGSKLANKLVLGNMEESLPSNLADRNEKPDPNTAPVEDVSAATQQKKIQSESKRRKSPNNVDLGNIEENLGSMEESTPSDLANGSEQKDPKPVCKLDLGREKESIPSNLAHGNEQRDPNSPNNVDLGNIEENLGSMKVNTPSDLANGNEQKDPKSVCKLDLGREKESIPSNLAHGNEQRDPNTSQTEDASAAKQPEKKRSRSKRRKSGNDMDLGMMETSKPSDLANGNELTEPKPANNLDLGNMEENTPSDLAKENEQTELNLPKNFSYGNMEESLPFNFANGDEQPDPSTTPMEAASSAKQPKNKRSRSKKHKSDNNLDLGNIEENKPSDLANGNEQIEPKSVSRLDPGKEKESIPLNHVSGNNQPDPNTAPAAKKPKRKKRKLANHLDSGNSMEEKVPSTDGQQEQCCEKTERKSGNKSEKVSVPSNPV</sequence>
<dbReference type="InterPro" id="IPR014001">
    <property type="entry name" value="Helicase_ATP-bd"/>
</dbReference>
<keyword evidence="3" id="KW-0378">Hydrolase</keyword>
<dbReference type="SUPFAM" id="SSF82708">
    <property type="entry name" value="R3H domain"/>
    <property type="match status" value="1"/>
</dbReference>
<dbReference type="SMART" id="SM00490">
    <property type="entry name" value="HELICc"/>
    <property type="match status" value="1"/>
</dbReference>
<gene>
    <name evidence="13" type="primary">LOC104754824</name>
</gene>
<dbReference type="Gene3D" id="1.20.120.1080">
    <property type="match status" value="1"/>
</dbReference>
<proteinExistence type="predicted"/>
<evidence type="ECO:0000256" key="7">
    <source>
        <dbReference type="ARBA" id="ARBA00047984"/>
    </source>
</evidence>
<dbReference type="Pfam" id="PF00271">
    <property type="entry name" value="Helicase_C"/>
    <property type="match status" value="1"/>
</dbReference>
<feature type="domain" description="Helicase C-terminal" evidence="11">
    <location>
        <begin position="570"/>
        <end position="744"/>
    </location>
</feature>
<dbReference type="SMART" id="SM00487">
    <property type="entry name" value="DEXDc"/>
    <property type="match status" value="1"/>
</dbReference>
<feature type="compositionally biased region" description="Basic residues" evidence="8">
    <location>
        <begin position="1472"/>
        <end position="1483"/>
    </location>
</feature>
<dbReference type="CDD" id="cd17917">
    <property type="entry name" value="DEXHc_RHA-like"/>
    <property type="match status" value="1"/>
</dbReference>
<dbReference type="Gene3D" id="3.30.1370.50">
    <property type="entry name" value="R3H-like domain"/>
    <property type="match status" value="1"/>
</dbReference>
<name>A0ABM0WS72_CAMSA</name>
<evidence type="ECO:0000256" key="4">
    <source>
        <dbReference type="ARBA" id="ARBA00022806"/>
    </source>
</evidence>
<evidence type="ECO:0000256" key="5">
    <source>
        <dbReference type="ARBA" id="ARBA00022840"/>
    </source>
</evidence>
<reference evidence="13" key="2">
    <citation type="submission" date="2025-08" db="UniProtKB">
        <authorList>
            <consortium name="RefSeq"/>
        </authorList>
    </citation>
    <scope>IDENTIFICATION</scope>
    <source>
        <tissue evidence="13">Leaf</tissue>
    </source>
</reference>
<feature type="compositionally biased region" description="Basic residues" evidence="8">
    <location>
        <begin position="1545"/>
        <end position="1555"/>
    </location>
</feature>
<keyword evidence="5" id="KW-0067">ATP-binding</keyword>
<dbReference type="InterPro" id="IPR036770">
    <property type="entry name" value="Ankyrin_rpt-contain_sf"/>
</dbReference>
<evidence type="ECO:0000256" key="1">
    <source>
        <dbReference type="ARBA" id="ARBA00012552"/>
    </source>
</evidence>
<dbReference type="Proteomes" id="UP000694864">
    <property type="component" value="Chromosome 17"/>
</dbReference>
<dbReference type="Gene3D" id="3.40.50.300">
    <property type="entry name" value="P-loop containing nucleotide triphosphate hydrolases"/>
    <property type="match status" value="2"/>
</dbReference>
<dbReference type="InterPro" id="IPR011545">
    <property type="entry name" value="DEAD/DEAH_box_helicase_dom"/>
</dbReference>
<feature type="domain" description="Helicase ATP-binding" evidence="10">
    <location>
        <begin position="230"/>
        <end position="399"/>
    </location>
</feature>